<evidence type="ECO:0000313" key="1">
    <source>
        <dbReference type="EMBL" id="GIY81812.1"/>
    </source>
</evidence>
<reference evidence="1 2" key="1">
    <citation type="submission" date="2021-06" db="EMBL/GenBank/DDBJ databases">
        <title>Caerostris extrusa draft genome.</title>
        <authorList>
            <person name="Kono N."/>
            <person name="Arakawa K."/>
        </authorList>
    </citation>
    <scope>NUCLEOTIDE SEQUENCE [LARGE SCALE GENOMIC DNA]</scope>
</reference>
<proteinExistence type="predicted"/>
<name>A0AAV4WGN2_CAEEX</name>
<comment type="caution">
    <text evidence="1">The sequence shown here is derived from an EMBL/GenBank/DDBJ whole genome shotgun (WGS) entry which is preliminary data.</text>
</comment>
<organism evidence="1 2">
    <name type="scientific">Caerostris extrusa</name>
    <name type="common">Bark spider</name>
    <name type="synonym">Caerostris bankana</name>
    <dbReference type="NCBI Taxonomy" id="172846"/>
    <lineage>
        <taxon>Eukaryota</taxon>
        <taxon>Metazoa</taxon>
        <taxon>Ecdysozoa</taxon>
        <taxon>Arthropoda</taxon>
        <taxon>Chelicerata</taxon>
        <taxon>Arachnida</taxon>
        <taxon>Araneae</taxon>
        <taxon>Araneomorphae</taxon>
        <taxon>Entelegynae</taxon>
        <taxon>Araneoidea</taxon>
        <taxon>Araneidae</taxon>
        <taxon>Caerostris</taxon>
    </lineage>
</organism>
<keyword evidence="2" id="KW-1185">Reference proteome</keyword>
<dbReference type="AlphaFoldDB" id="A0AAV4WGN2"/>
<gene>
    <name evidence="1" type="ORF">CEXT_715811</name>
</gene>
<sequence>MEYICGHGFSVNQELGASFASKADTPKKAEKGAFAAPSSEISRRPFWSVESRQGIVRPAVNVPTPVRACGHGVWILPDHPAVLSDHSCLFSTG</sequence>
<dbReference type="Proteomes" id="UP001054945">
    <property type="component" value="Unassembled WGS sequence"/>
</dbReference>
<evidence type="ECO:0000313" key="2">
    <source>
        <dbReference type="Proteomes" id="UP001054945"/>
    </source>
</evidence>
<dbReference type="EMBL" id="BPLR01016169">
    <property type="protein sequence ID" value="GIY81812.1"/>
    <property type="molecule type" value="Genomic_DNA"/>
</dbReference>
<accession>A0AAV4WGN2</accession>
<protein>
    <submittedName>
        <fullName evidence="1">Uncharacterized protein</fullName>
    </submittedName>
</protein>